<feature type="transmembrane region" description="Helical" evidence="1">
    <location>
        <begin position="161"/>
        <end position="182"/>
    </location>
</feature>
<keyword evidence="3" id="KW-1185">Reference proteome</keyword>
<reference evidence="2" key="2">
    <citation type="submission" date="2023-03" db="EMBL/GenBank/DDBJ databases">
        <authorList>
            <person name="Inwood S.N."/>
            <person name="Skelly J.G."/>
            <person name="Guhlin J."/>
            <person name="Harrop T.W.R."/>
            <person name="Goldson S.G."/>
            <person name="Dearden P.K."/>
        </authorList>
    </citation>
    <scope>NUCLEOTIDE SEQUENCE</scope>
    <source>
        <strain evidence="2">Irish</strain>
        <tissue evidence="2">Whole body</tissue>
    </source>
</reference>
<reference evidence="2" key="1">
    <citation type="journal article" date="2023" name="bioRxiv">
        <title>Scaffold-level genome assemblies of two parasitoid biocontrol wasps reveal the parthenogenesis mechanism and an associated novel virus.</title>
        <authorList>
            <person name="Inwood S."/>
            <person name="Skelly J."/>
            <person name="Guhlin J."/>
            <person name="Harrop T."/>
            <person name="Goldson S."/>
            <person name="Dearden P."/>
        </authorList>
    </citation>
    <scope>NUCLEOTIDE SEQUENCE</scope>
    <source>
        <strain evidence="2">Irish</strain>
        <tissue evidence="2">Whole body</tissue>
    </source>
</reference>
<sequence>MTKEHLQSGKELNLVEVEEDESNCEFIELNDDGDNSTDVSEDVEIIDNEEILNIIEAEDESLVERTGPSVQDYLLSLFEYLRTQIRYLLTNFRAPVQLQRVMEQMEWLRLPLQLWQSFINISMRIISLSGLEFNAQTLGEALILIVTIVAEFYIRSFFLKAVVAIFAYMGPTLLIQIITYIYKIFNYLATKFLEYVKKILRQFYELSAECIKNYSMPNSR</sequence>
<organism evidence="2 3">
    <name type="scientific">Microctonus aethiopoides</name>
    <dbReference type="NCBI Taxonomy" id="144406"/>
    <lineage>
        <taxon>Eukaryota</taxon>
        <taxon>Metazoa</taxon>
        <taxon>Ecdysozoa</taxon>
        <taxon>Arthropoda</taxon>
        <taxon>Hexapoda</taxon>
        <taxon>Insecta</taxon>
        <taxon>Pterygota</taxon>
        <taxon>Neoptera</taxon>
        <taxon>Endopterygota</taxon>
        <taxon>Hymenoptera</taxon>
        <taxon>Apocrita</taxon>
        <taxon>Ichneumonoidea</taxon>
        <taxon>Braconidae</taxon>
        <taxon>Euphorinae</taxon>
        <taxon>Microctonus</taxon>
    </lineage>
</organism>
<proteinExistence type="predicted"/>
<evidence type="ECO:0000256" key="1">
    <source>
        <dbReference type="SAM" id="Phobius"/>
    </source>
</evidence>
<keyword evidence="1" id="KW-1133">Transmembrane helix</keyword>
<keyword evidence="1" id="KW-0472">Membrane</keyword>
<keyword evidence="1" id="KW-0812">Transmembrane</keyword>
<name>A0AA39FAC8_9HYME</name>
<dbReference type="EMBL" id="JAQQBS010001422">
    <property type="protein sequence ID" value="KAK0165855.1"/>
    <property type="molecule type" value="Genomic_DNA"/>
</dbReference>
<evidence type="ECO:0000313" key="3">
    <source>
        <dbReference type="Proteomes" id="UP001168990"/>
    </source>
</evidence>
<dbReference type="AlphaFoldDB" id="A0AA39FAC8"/>
<gene>
    <name evidence="2" type="ORF">PV328_004338</name>
</gene>
<dbReference type="Proteomes" id="UP001168990">
    <property type="component" value="Unassembled WGS sequence"/>
</dbReference>
<accession>A0AA39FAC8</accession>
<protein>
    <submittedName>
        <fullName evidence="2">Uncharacterized protein</fullName>
    </submittedName>
</protein>
<comment type="caution">
    <text evidence="2">The sequence shown here is derived from an EMBL/GenBank/DDBJ whole genome shotgun (WGS) entry which is preliminary data.</text>
</comment>
<evidence type="ECO:0000313" key="2">
    <source>
        <dbReference type="EMBL" id="KAK0165855.1"/>
    </source>
</evidence>